<dbReference type="AlphaFoldDB" id="A0A6P8IQ23"/>
<keyword evidence="1" id="KW-1133">Transmembrane helix</keyword>
<evidence type="ECO:0000313" key="2">
    <source>
        <dbReference type="Proteomes" id="UP000515163"/>
    </source>
</evidence>
<feature type="transmembrane region" description="Helical" evidence="1">
    <location>
        <begin position="6"/>
        <end position="25"/>
    </location>
</feature>
<dbReference type="Proteomes" id="UP000515163">
    <property type="component" value="Unplaced"/>
</dbReference>
<dbReference type="GeneID" id="116303566"/>
<evidence type="ECO:0000313" key="3">
    <source>
        <dbReference type="RefSeq" id="XP_031568992.1"/>
    </source>
</evidence>
<organism evidence="2 3">
    <name type="scientific">Actinia tenebrosa</name>
    <name type="common">Australian red waratah sea anemone</name>
    <dbReference type="NCBI Taxonomy" id="6105"/>
    <lineage>
        <taxon>Eukaryota</taxon>
        <taxon>Metazoa</taxon>
        <taxon>Cnidaria</taxon>
        <taxon>Anthozoa</taxon>
        <taxon>Hexacorallia</taxon>
        <taxon>Actiniaria</taxon>
        <taxon>Actiniidae</taxon>
        <taxon>Actinia</taxon>
    </lineage>
</organism>
<keyword evidence="2" id="KW-1185">Reference proteome</keyword>
<keyword evidence="1" id="KW-0812">Transmembrane</keyword>
<accession>A0A6P8IQ23</accession>
<keyword evidence="1" id="KW-0472">Membrane</keyword>
<dbReference type="RefSeq" id="XP_031568992.1">
    <property type="nucleotide sequence ID" value="XM_031713132.1"/>
</dbReference>
<proteinExistence type="predicted"/>
<evidence type="ECO:0000256" key="1">
    <source>
        <dbReference type="SAM" id="Phobius"/>
    </source>
</evidence>
<name>A0A6P8IQ23_ACTTE</name>
<dbReference type="PANTHER" id="PTHR40743:SF1">
    <property type="entry name" value="POSSIBLE GLYCOSYLTRANSFERASE"/>
    <property type="match status" value="1"/>
</dbReference>
<dbReference type="OrthoDB" id="5949679at2759"/>
<gene>
    <name evidence="3" type="primary">LOC116303566</name>
</gene>
<protein>
    <submittedName>
        <fullName evidence="3">Uncharacterized protein LOC116303566 isoform X2</fullName>
    </submittedName>
</protein>
<reference evidence="3" key="1">
    <citation type="submission" date="2025-08" db="UniProtKB">
        <authorList>
            <consortium name="RefSeq"/>
        </authorList>
    </citation>
    <scope>IDENTIFICATION</scope>
    <source>
        <tissue evidence="3">Tentacle</tissue>
    </source>
</reference>
<sequence length="295" mass="34361">MAVIIIARIPVLVFVIWLSLMLFMTRMVWKTIDNKIADVHRQQGNQKKEIQFLHLVIQFPLLSNASSNDTGFARERQLEYIQTLQRNLAHPLVKRVHILCEDYQAMRFIKHHFKLNAQKIILKNIGHRLLYSDSLAYVSKQLLFKTCIIMHADIYIGKGFERLDPNILKQGTMYALTRHEDREQMKACPGIKDFCGNNSKYIGSHDAFVMHLVRPLPDEVLSKMNYRPNLVGAENVFIYMLETYGHFRFKNPCSILYIIHNQCRTGRDMKHRLVEGQRLESYLKVPGRSAGFSGL</sequence>
<dbReference type="PANTHER" id="PTHR40743">
    <property type="entry name" value="NUCLEOTIDE-DIPHOSPHO-SUGAR TRANSFERASE CONTAINING PROTEIN"/>
    <property type="match status" value="1"/>
</dbReference>